<dbReference type="InterPro" id="IPR007811">
    <property type="entry name" value="RPC4"/>
</dbReference>
<dbReference type="EMBL" id="JBANMG010000006">
    <property type="protein sequence ID" value="KAK6951679.1"/>
    <property type="molecule type" value="Genomic_DNA"/>
</dbReference>
<comment type="similarity">
    <text evidence="1">Belongs to the UreD family.</text>
</comment>
<feature type="region of interest" description="Disordered" evidence="3">
    <location>
        <begin position="640"/>
        <end position="659"/>
    </location>
</feature>
<dbReference type="AlphaFoldDB" id="A0AAX6MGD3"/>
<dbReference type="GO" id="GO:0005666">
    <property type="term" value="C:RNA polymerase III complex"/>
    <property type="evidence" value="ECO:0007669"/>
    <property type="project" value="InterPro"/>
</dbReference>
<feature type="compositionally biased region" description="Basic and acidic residues" evidence="3">
    <location>
        <begin position="676"/>
        <end position="687"/>
    </location>
</feature>
<feature type="region of interest" description="Disordered" evidence="3">
    <location>
        <begin position="668"/>
        <end position="704"/>
    </location>
</feature>
<feature type="compositionally biased region" description="Polar residues" evidence="3">
    <location>
        <begin position="413"/>
        <end position="423"/>
    </location>
</feature>
<dbReference type="PANTHER" id="PTHR33643:SF1">
    <property type="entry name" value="UREASE ACCESSORY PROTEIN D"/>
    <property type="match status" value="1"/>
</dbReference>
<feature type="region of interest" description="Disordered" evidence="3">
    <location>
        <begin position="554"/>
        <end position="581"/>
    </location>
</feature>
<evidence type="ECO:0000256" key="3">
    <source>
        <dbReference type="SAM" id="MobiDB-lite"/>
    </source>
</evidence>
<feature type="compositionally biased region" description="Low complexity" evidence="3">
    <location>
        <begin position="521"/>
        <end position="530"/>
    </location>
</feature>
<dbReference type="GO" id="GO:0016151">
    <property type="term" value="F:nickel cation binding"/>
    <property type="evidence" value="ECO:0007669"/>
    <property type="project" value="InterPro"/>
</dbReference>
<evidence type="ECO:0000256" key="1">
    <source>
        <dbReference type="ARBA" id="ARBA00007177"/>
    </source>
</evidence>
<feature type="compositionally biased region" description="Gly residues" evidence="3">
    <location>
        <begin position="506"/>
        <end position="520"/>
    </location>
</feature>
<feature type="compositionally biased region" description="Basic and acidic residues" evidence="3">
    <location>
        <begin position="435"/>
        <end position="480"/>
    </location>
</feature>
<feature type="compositionally biased region" description="Low complexity" evidence="3">
    <location>
        <begin position="401"/>
        <end position="412"/>
    </location>
</feature>
<feature type="compositionally biased region" description="Basic and acidic residues" evidence="3">
    <location>
        <begin position="794"/>
        <end position="806"/>
    </location>
</feature>
<dbReference type="GO" id="GO:0006383">
    <property type="term" value="P:transcription by RNA polymerase III"/>
    <property type="evidence" value="ECO:0007669"/>
    <property type="project" value="InterPro"/>
</dbReference>
<evidence type="ECO:0000313" key="5">
    <source>
        <dbReference type="Proteomes" id="UP001369815"/>
    </source>
</evidence>
<feature type="region of interest" description="Disordered" evidence="3">
    <location>
        <begin position="324"/>
        <end position="481"/>
    </location>
</feature>
<sequence>MTSPFPKSSSLPGEGRIVINLSPNKTSAIESITYQYPLKLISPASTTETGTVLVFLLSYGGGLVGGDQINLSIDIHPGARLGIVTQGHTKIFRSVRPDIITRQNLNVDIKDGAALCLLPDPVQPFANSIYEQKQIFKLTPRASLCLLDWVTQGRTARGENWDLDRWIGRNEVWATSNAATSKDRLLARDAIILDGANRPAGSPTLRESMYGHAIVGTLILRGPMTKSIGDFFLSEFSALPRLGARDFRSAAAREKDEAIPQSSLERWRAVRLAEESENQILWSAANVRGCIVVKFGAATVEAARNWIGAMLVQEGSIEQQFGEQALIMPPRGSRGARGGRGRGAARAGHSSTDTTSRASLGDPESHPAESSSQPQNSIESSDAVVIDTSSDGTPVASPPVSISQSDISTTTSVRQSQTPSVTASRAGGRFRPKNVRRDAAERARLEQERSRDLAVKIKEEERQQRVEDRRARRGRGRGDASQRGFIRRTVTASGPFSAIPQENVKGGPGGAGGWGWGANGGASSSKGGFSSQFNELRYRPRRENEDRVNIDLLNGATGYDEEGNPLYQPSRFNKPTGNLPVGLLRTHHEEDEVKVKTTAELEAEERQSSDDDELFVAQAAKDLHEVGMEDDSEVWHAAPKSQVKVKAEPGTEPEAMDIDMADIPEAVQVKAPPSPELKKKPIVDKDSAMVAQKKRKEKAAKDPEILQAIYDLDAQLQTLKFDDLPSGEKENEKEDEDKDELQGQEKDDQMFLFQLPPILPPLVKPTDSAADDDEPKVADPPPRDNSAGAANNKVKTEDGKEKEKEYNPFATLPPEGGLIGKLNVRKSGKVEFDWGGTVLTLGMGTETDFLTSAIMIEQNIDLQNPEASTGFACGMGQILNKFVLAPVWDEEEDWDPSLEGIEGLTQ</sequence>
<accession>A0AAX6MGD3</accession>
<feature type="compositionally biased region" description="Basic and acidic residues" evidence="3">
    <location>
        <begin position="740"/>
        <end position="749"/>
    </location>
</feature>
<gene>
    <name evidence="4" type="ORF">Daesc_006202</name>
</gene>
<dbReference type="GO" id="GO:0003677">
    <property type="term" value="F:DNA binding"/>
    <property type="evidence" value="ECO:0007669"/>
    <property type="project" value="InterPro"/>
</dbReference>
<feature type="region of interest" description="Disordered" evidence="3">
    <location>
        <begin position="497"/>
        <end position="530"/>
    </location>
</feature>
<keyword evidence="2" id="KW-0143">Chaperone</keyword>
<dbReference type="InterPro" id="IPR002669">
    <property type="entry name" value="UreD"/>
</dbReference>
<evidence type="ECO:0000313" key="4">
    <source>
        <dbReference type="EMBL" id="KAK6951679.1"/>
    </source>
</evidence>
<dbReference type="HAMAP" id="MF_01384">
    <property type="entry name" value="UreD"/>
    <property type="match status" value="1"/>
</dbReference>
<feature type="region of interest" description="Disordered" evidence="3">
    <location>
        <begin position="720"/>
        <end position="749"/>
    </location>
</feature>
<feature type="compositionally biased region" description="Basic and acidic residues" evidence="3">
    <location>
        <begin position="720"/>
        <end position="732"/>
    </location>
</feature>
<dbReference type="Pfam" id="PF05132">
    <property type="entry name" value="RNA_pol_Rpc4"/>
    <property type="match status" value="1"/>
</dbReference>
<name>A0AAX6MGD3_9PEZI</name>
<dbReference type="PANTHER" id="PTHR33643">
    <property type="entry name" value="UREASE ACCESSORY PROTEIN D"/>
    <property type="match status" value="1"/>
</dbReference>
<dbReference type="Pfam" id="PF01774">
    <property type="entry name" value="UreD"/>
    <property type="match status" value="1"/>
</dbReference>
<proteinExistence type="inferred from homology"/>
<evidence type="ECO:0008006" key="6">
    <source>
        <dbReference type="Google" id="ProtNLM"/>
    </source>
</evidence>
<comment type="caution">
    <text evidence="4">The sequence shown here is derived from an EMBL/GenBank/DDBJ whole genome shotgun (WGS) entry which is preliminary data.</text>
</comment>
<reference evidence="4 5" key="1">
    <citation type="journal article" date="2024" name="Front Chem Biol">
        <title>Unveiling the potential of Daldinia eschscholtzii MFLUCC 19-0629 through bioactivity and bioinformatics studies for enhanced sustainable agriculture production.</title>
        <authorList>
            <person name="Brooks S."/>
            <person name="Weaver J.A."/>
            <person name="Klomchit A."/>
            <person name="Alharthi S.A."/>
            <person name="Onlamun T."/>
            <person name="Nurani R."/>
            <person name="Vong T.K."/>
            <person name="Alberti F."/>
            <person name="Greco C."/>
        </authorList>
    </citation>
    <scope>NUCLEOTIDE SEQUENCE [LARGE SCALE GENOMIC DNA]</scope>
    <source>
        <strain evidence="4">MFLUCC 19-0629</strain>
    </source>
</reference>
<feature type="compositionally biased region" description="Polar residues" evidence="3">
    <location>
        <begin position="349"/>
        <end position="358"/>
    </location>
</feature>
<protein>
    <recommendedName>
        <fullName evidence="6">Urease accessory protein UreD</fullName>
    </recommendedName>
</protein>
<feature type="region of interest" description="Disordered" evidence="3">
    <location>
        <begin position="761"/>
        <end position="812"/>
    </location>
</feature>
<evidence type="ECO:0000256" key="2">
    <source>
        <dbReference type="ARBA" id="ARBA00023186"/>
    </source>
</evidence>
<feature type="compositionally biased region" description="Low complexity" evidence="3">
    <location>
        <begin position="369"/>
        <end position="381"/>
    </location>
</feature>
<dbReference type="Proteomes" id="UP001369815">
    <property type="component" value="Unassembled WGS sequence"/>
</dbReference>
<keyword evidence="5" id="KW-1185">Reference proteome</keyword>
<organism evidence="4 5">
    <name type="scientific">Daldinia eschscholtzii</name>
    <dbReference type="NCBI Taxonomy" id="292717"/>
    <lineage>
        <taxon>Eukaryota</taxon>
        <taxon>Fungi</taxon>
        <taxon>Dikarya</taxon>
        <taxon>Ascomycota</taxon>
        <taxon>Pezizomycotina</taxon>
        <taxon>Sordariomycetes</taxon>
        <taxon>Xylariomycetidae</taxon>
        <taxon>Xylariales</taxon>
        <taxon>Hypoxylaceae</taxon>
        <taxon>Daldinia</taxon>
    </lineage>
</organism>